<feature type="domain" description="ATP-dependent RecD2 DNA helicase-like helix-hairpin-helix" evidence="4">
    <location>
        <begin position="163"/>
        <end position="247"/>
    </location>
</feature>
<dbReference type="InterPro" id="IPR055446">
    <property type="entry name" value="RecD2_N_OB"/>
</dbReference>
<dbReference type="Gene3D" id="2.30.30.940">
    <property type="match status" value="1"/>
</dbReference>
<dbReference type="EMBL" id="DYUB01000299">
    <property type="protein sequence ID" value="HJG97313.1"/>
    <property type="molecule type" value="Genomic_DNA"/>
</dbReference>
<evidence type="ECO:0000313" key="7">
    <source>
        <dbReference type="Proteomes" id="UP000776700"/>
    </source>
</evidence>
<dbReference type="GO" id="GO:0005524">
    <property type="term" value="F:ATP binding"/>
    <property type="evidence" value="ECO:0007669"/>
    <property type="project" value="UniProtKB-KW"/>
</dbReference>
<evidence type="ECO:0000256" key="2">
    <source>
        <dbReference type="ARBA" id="ARBA00022840"/>
    </source>
</evidence>
<gene>
    <name evidence="6" type="ORF">K8V90_09450</name>
</gene>
<dbReference type="AlphaFoldDB" id="A0A921T096"/>
<dbReference type="Gene3D" id="1.10.10.2220">
    <property type="match status" value="1"/>
</dbReference>
<keyword evidence="2" id="KW-0067">ATP-binding</keyword>
<evidence type="ECO:0000259" key="5">
    <source>
        <dbReference type="Pfam" id="PF23139"/>
    </source>
</evidence>
<dbReference type="Pfam" id="PF23139">
    <property type="entry name" value="OB_YrrC"/>
    <property type="match status" value="1"/>
</dbReference>
<evidence type="ECO:0000313" key="6">
    <source>
        <dbReference type="EMBL" id="HJG97313.1"/>
    </source>
</evidence>
<dbReference type="CDD" id="cd18809">
    <property type="entry name" value="SF1_C_RecD"/>
    <property type="match status" value="1"/>
</dbReference>
<dbReference type="InterPro" id="IPR027417">
    <property type="entry name" value="P-loop_NTPase"/>
</dbReference>
<dbReference type="Gene3D" id="3.40.50.300">
    <property type="entry name" value="P-loop containing nucleotide triphosphate hydrolases"/>
    <property type="match status" value="2"/>
</dbReference>
<reference evidence="6" key="2">
    <citation type="submission" date="2021-09" db="EMBL/GenBank/DDBJ databases">
        <authorList>
            <person name="Gilroy R."/>
        </authorList>
    </citation>
    <scope>NUCLEOTIDE SEQUENCE</scope>
    <source>
        <strain evidence="6">1277</strain>
    </source>
</reference>
<sequence>MNDDNVFIFKATIKKCRYNSEEFKIYVADINETKYKDVKLNSAGQLILTGNMPNLIPDIEYEFTAKKEYNTKFGVQYKVISLRRDLNNDEFSSRKFLNEILTEKQTNTLLEVYPNIIKMIMNGEYVDLSKTKGIKEKTFEDIRTKIIENYVLISLVDKYGGTLSMSIIKKLYDKYNDVRTIEKKLNENPYKALCDISRVGFKSADAILQKLESDKKILFHEPLVTSVSRMYSCIEYVLQQEELKGNSCIVLKNLRSECDKLTPECIHHFVECIKSNDDKVYVDMENKLVGLRNTRNKELYIYNKLDKMQQNYKIWSCESEAYRGVGEFSLTDEQLHTIDMICNNGVGILTAAGGSGKSASVQALVEMCDDKKLTYKMMTPTGASSKVLSQYSKKECSTIHRGLGFGKGENGGFEFNEENKISEDLVIIDEFSMCDINLFYNLLKAIDEEKTKLLLVFDPYQLPSVGVGNLAQDLLTSGRIPVNRLTKIFRYGEGGLMNIATSIRNSQQFLVPPLSKYTKVFGDNKDFVYFEKQEKQILDGIVYVYKNLLLKGYSIDDIMVLTAQNKGNYGTVAFNKLIQSLIQKGKGNHFIMRGDTKFFLDDKVIQVKNNYKPKLSELNKSSETAVFNGNTGIVTKVCYDKIEVTFDDNLVIEYEKEDLDQLELGYCITIHKSQGSAAKQVIVVAPRQHAFNLNSNLLYVGVTRSKERCFMIGNITTINSAIKKKENLLRKTWANVFYN</sequence>
<name>A0A921T096_9FIRM</name>
<dbReference type="Pfam" id="PF14490">
    <property type="entry name" value="HHH_RecD2"/>
    <property type="match status" value="1"/>
</dbReference>
<dbReference type="PANTHER" id="PTHR43788">
    <property type="entry name" value="DNA2/NAM7 HELICASE FAMILY MEMBER"/>
    <property type="match status" value="1"/>
</dbReference>
<accession>A0A921T096</accession>
<dbReference type="CDD" id="cd17933">
    <property type="entry name" value="DEXSc_RecD-like"/>
    <property type="match status" value="1"/>
</dbReference>
<protein>
    <submittedName>
        <fullName evidence="6">AAA family ATPase</fullName>
    </submittedName>
</protein>
<dbReference type="Proteomes" id="UP000776700">
    <property type="component" value="Unassembled WGS sequence"/>
</dbReference>
<dbReference type="InterPro" id="IPR029493">
    <property type="entry name" value="RecD2-like_HHH"/>
</dbReference>
<dbReference type="Pfam" id="PF13245">
    <property type="entry name" value="AAA_19"/>
    <property type="match status" value="1"/>
</dbReference>
<feature type="domain" description="ATP-dependent RecD2 DNA helicase OB-fold" evidence="5">
    <location>
        <begin position="9"/>
        <end position="85"/>
    </location>
</feature>
<proteinExistence type="predicted"/>
<dbReference type="GO" id="GO:0003678">
    <property type="term" value="F:DNA helicase activity"/>
    <property type="evidence" value="ECO:0007669"/>
    <property type="project" value="UniProtKB-ARBA"/>
</dbReference>
<dbReference type="SUPFAM" id="SSF52540">
    <property type="entry name" value="P-loop containing nucleoside triphosphate hydrolases"/>
    <property type="match status" value="2"/>
</dbReference>
<organism evidence="6 7">
    <name type="scientific">Romboutsia timonensis</name>
    <dbReference type="NCBI Taxonomy" id="1776391"/>
    <lineage>
        <taxon>Bacteria</taxon>
        <taxon>Bacillati</taxon>
        <taxon>Bacillota</taxon>
        <taxon>Clostridia</taxon>
        <taxon>Peptostreptococcales</taxon>
        <taxon>Peptostreptococcaceae</taxon>
        <taxon>Romboutsia</taxon>
    </lineage>
</organism>
<evidence type="ECO:0000259" key="3">
    <source>
        <dbReference type="Pfam" id="PF13538"/>
    </source>
</evidence>
<evidence type="ECO:0000259" key="4">
    <source>
        <dbReference type="Pfam" id="PF14490"/>
    </source>
</evidence>
<comment type="caution">
    <text evidence="6">The sequence shown here is derived from an EMBL/GenBank/DDBJ whole genome shotgun (WGS) entry which is preliminary data.</text>
</comment>
<dbReference type="InterPro" id="IPR027785">
    <property type="entry name" value="UvrD-like_helicase_C"/>
</dbReference>
<feature type="domain" description="UvrD-like helicase C-terminal" evidence="3">
    <location>
        <begin position="665"/>
        <end position="712"/>
    </location>
</feature>
<reference evidence="6" key="1">
    <citation type="journal article" date="2021" name="PeerJ">
        <title>Extensive microbial diversity within the chicken gut microbiome revealed by metagenomics and culture.</title>
        <authorList>
            <person name="Gilroy R."/>
            <person name="Ravi A."/>
            <person name="Getino M."/>
            <person name="Pursley I."/>
            <person name="Horton D.L."/>
            <person name="Alikhan N.F."/>
            <person name="Baker D."/>
            <person name="Gharbi K."/>
            <person name="Hall N."/>
            <person name="Watson M."/>
            <person name="Adriaenssens E.M."/>
            <person name="Foster-Nyarko E."/>
            <person name="Jarju S."/>
            <person name="Secka A."/>
            <person name="Antonio M."/>
            <person name="Oren A."/>
            <person name="Chaudhuri R.R."/>
            <person name="La Ragione R."/>
            <person name="Hildebrand F."/>
            <person name="Pallen M.J."/>
        </authorList>
    </citation>
    <scope>NUCLEOTIDE SEQUENCE</scope>
    <source>
        <strain evidence="6">1277</strain>
    </source>
</reference>
<evidence type="ECO:0000256" key="1">
    <source>
        <dbReference type="ARBA" id="ARBA00022741"/>
    </source>
</evidence>
<dbReference type="Pfam" id="PF13538">
    <property type="entry name" value="UvrD_C_2"/>
    <property type="match status" value="1"/>
</dbReference>
<dbReference type="PANTHER" id="PTHR43788:SF6">
    <property type="entry name" value="DNA HELICASE B"/>
    <property type="match status" value="1"/>
</dbReference>
<dbReference type="InterPro" id="IPR050534">
    <property type="entry name" value="Coronavir_polyprotein_1ab"/>
</dbReference>
<keyword evidence="1" id="KW-0547">Nucleotide-binding</keyword>